<name>A0A235CM24_9GAMM</name>
<dbReference type="EMBL" id="SODO01000002">
    <property type="protein sequence ID" value="TDW61381.1"/>
    <property type="molecule type" value="Genomic_DNA"/>
</dbReference>
<accession>A0A235CM24</accession>
<dbReference type="InterPro" id="IPR009228">
    <property type="entry name" value="Capsid_scaffold_GpO"/>
</dbReference>
<dbReference type="Proteomes" id="UP000243640">
    <property type="component" value="Unassembled WGS sequence"/>
</dbReference>
<reference evidence="1 3" key="1">
    <citation type="submission" date="2017-08" db="EMBL/GenBank/DDBJ databases">
        <title>Draft Genome Sequence of the Marine Bacterium Oceanimonas baumannii ATCC 700832.</title>
        <authorList>
            <person name="Mcclelland W.D."/>
            <person name="Brennan M.A."/>
            <person name="Trachtenberg A.M."/>
            <person name="Maclea K.S."/>
        </authorList>
    </citation>
    <scope>NUCLEOTIDE SEQUENCE [LARGE SCALE GENOMIC DNA]</scope>
    <source>
        <strain evidence="1 3">ATCC 700832</strain>
    </source>
</reference>
<evidence type="ECO:0000313" key="2">
    <source>
        <dbReference type="EMBL" id="TDW61381.1"/>
    </source>
</evidence>
<organism evidence="1 3">
    <name type="scientific">Oceanimonas baumannii</name>
    <dbReference type="NCBI Taxonomy" id="129578"/>
    <lineage>
        <taxon>Bacteria</taxon>
        <taxon>Pseudomonadati</taxon>
        <taxon>Pseudomonadota</taxon>
        <taxon>Gammaproteobacteria</taxon>
        <taxon>Aeromonadales</taxon>
        <taxon>Aeromonadaceae</taxon>
        <taxon>Oceanimonas</taxon>
    </lineage>
</organism>
<keyword evidence="4" id="KW-1185">Reference proteome</keyword>
<evidence type="ECO:0000313" key="3">
    <source>
        <dbReference type="Proteomes" id="UP000243640"/>
    </source>
</evidence>
<dbReference type="OrthoDB" id="5625143at2"/>
<proteinExistence type="predicted"/>
<gene>
    <name evidence="1" type="ORF">B6S09_04180</name>
    <name evidence="2" type="ORF">LY04_00919</name>
</gene>
<dbReference type="AlphaFoldDB" id="A0A235CM24"/>
<dbReference type="Proteomes" id="UP000295058">
    <property type="component" value="Unassembled WGS sequence"/>
</dbReference>
<protein>
    <submittedName>
        <fullName evidence="2">Capsid scaffolding serine peptidase GPO</fullName>
    </submittedName>
</protein>
<dbReference type="Pfam" id="PF05929">
    <property type="entry name" value="Phage_GPO"/>
    <property type="match status" value="1"/>
</dbReference>
<dbReference type="EMBL" id="NQJF01000003">
    <property type="protein sequence ID" value="OYD25424.1"/>
    <property type="molecule type" value="Genomic_DNA"/>
</dbReference>
<evidence type="ECO:0000313" key="1">
    <source>
        <dbReference type="EMBL" id="OYD25424.1"/>
    </source>
</evidence>
<reference evidence="2 4" key="2">
    <citation type="submission" date="2019-03" db="EMBL/GenBank/DDBJ databases">
        <title>Genomic Encyclopedia of Archaeal and Bacterial Type Strains, Phase II (KMG-II): from individual species to whole genera.</title>
        <authorList>
            <person name="Goeker M."/>
        </authorList>
    </citation>
    <scope>NUCLEOTIDE SEQUENCE [LARGE SCALE GENOMIC DNA]</scope>
    <source>
        <strain evidence="2 4">DSM 15594</strain>
    </source>
</reference>
<comment type="caution">
    <text evidence="1">The sequence shown here is derived from an EMBL/GenBank/DDBJ whole genome shotgun (WGS) entry which is preliminary data.</text>
</comment>
<dbReference type="RefSeq" id="WP_094277255.1">
    <property type="nucleotide sequence ID" value="NZ_NQJF01000003.1"/>
</dbReference>
<sequence>MSESSIRTGWICIATEGNTADGRIIPAHWLKQMAETYSPDFYTALLWPDHNRKADVMGQVIALKAEQVAGKMKLFAVLKPTRELQYLNSKGQKRFCSIEPVEDFAGIGKTYLMGLGVTDQPASTGTTLMQFSQGKRLIAKSEPLHFSAQDKKVSDADIQQLITAVQKVAQQQNELEEKIYNATCEAQGFYIV</sequence>
<evidence type="ECO:0000313" key="4">
    <source>
        <dbReference type="Proteomes" id="UP000295058"/>
    </source>
</evidence>